<dbReference type="FunFam" id="1.10.510.10:FF:000571">
    <property type="entry name" value="Maternal embryonic leucine zipper kinase"/>
    <property type="match status" value="1"/>
</dbReference>
<feature type="compositionally biased region" description="Low complexity" evidence="11">
    <location>
        <begin position="17"/>
        <end position="37"/>
    </location>
</feature>
<dbReference type="Gene3D" id="1.10.510.10">
    <property type="entry name" value="Transferase(Phosphotransferase) domain 1"/>
    <property type="match status" value="1"/>
</dbReference>
<feature type="domain" description="Protein kinase" evidence="13">
    <location>
        <begin position="174"/>
        <end position="434"/>
    </location>
</feature>
<feature type="binding site" evidence="8">
    <location>
        <position position="316"/>
    </location>
    <ligand>
        <name>ATP</name>
        <dbReference type="ChEBI" id="CHEBI:30616"/>
    </ligand>
</feature>
<dbReference type="PANTHER" id="PTHR24350">
    <property type="entry name" value="SERINE/THREONINE-PROTEIN KINASE IAL-RELATED"/>
    <property type="match status" value="1"/>
</dbReference>
<evidence type="ECO:0000256" key="3">
    <source>
        <dbReference type="ARBA" id="ARBA00022679"/>
    </source>
</evidence>
<dbReference type="Pfam" id="PF00498">
    <property type="entry name" value="FHA"/>
    <property type="match status" value="1"/>
</dbReference>
<dbReference type="FunFam" id="3.30.200.20:FF:000042">
    <property type="entry name" value="Aurora kinase A"/>
    <property type="match status" value="1"/>
</dbReference>
<sequence>MEYPAADAMLTDTPGPSTQQEETQATQSTQDASQGSQPNPAIDAHLWGYLIPCNPAVPRIDFIKHKPTYTIGRNQEHSDCRLMGMKISNTHCRIFWDGKEDRTAAITVYDMSSNGTFINGMKVGKGRHALLHDGNEIAFGTVAPQTQNGGAEDYRYVFRHVAAGEPATGLHAEYQIDRELGKGSFATVMRAMHRPTGQWYALKVIQRSRLRSGDSQSFSREISILERLQHPNICQFKEAIMEEHTINLVLEYVKGGDLLDFILNEHGLSEPLAQHLTYQICDALSYIHDQGIAHRDLKPENILLTDENPPQVKVADFGLAKAVDSLTMLRTMCGTPCYLAPEVVLQTQNEGYDHVVDSWSVGVIVFSMLTESSPFTDEDQNLQVKARILSRTVEWGLLRERGVSRAAEHFVRRLLDYEPRSRMTLKAARDHPWLQMQRQQAQQAGTYRARTASPEPQSANPVPVDASMRSVIPDDASMQHDEPDEVPMDAEPTSQDSAPSQKPGPSQDAPSQESTPRIIPGAFPSSQADGINRAGSRLQRRAEVTAASQEMGHDPLDTAADDSAGDTSTDGPPSSSPQHKAPRKRKASLDFEASLTPMAEEEVEEDEQEESDDPPVANGRRKGKASAATPATPRRGRGARARPPASARTRAARGASAVNCAMEAASSEPRPRRSGRLSATPQKAPRRV</sequence>
<evidence type="ECO:0000256" key="10">
    <source>
        <dbReference type="PROSITE-ProRule" id="PRU10141"/>
    </source>
</evidence>
<name>A0A8E2AMX3_9APHY</name>
<dbReference type="PROSITE" id="PS50011">
    <property type="entry name" value="PROTEIN_KINASE_DOM"/>
    <property type="match status" value="1"/>
</dbReference>
<dbReference type="SMART" id="SM00240">
    <property type="entry name" value="FHA"/>
    <property type="match status" value="1"/>
</dbReference>
<evidence type="ECO:0000256" key="9">
    <source>
        <dbReference type="PIRSR" id="PIRSR630616-3"/>
    </source>
</evidence>
<dbReference type="EMBL" id="KV722478">
    <property type="protein sequence ID" value="OCH87633.1"/>
    <property type="molecule type" value="Genomic_DNA"/>
</dbReference>
<comment type="similarity">
    <text evidence="1">Belongs to the protein kinase superfamily. CAMK Ser/Thr protein kinase family. CHEK2 subfamily.</text>
</comment>
<dbReference type="InterPro" id="IPR008984">
    <property type="entry name" value="SMAD_FHA_dom_sf"/>
</dbReference>
<keyword evidence="6 8" id="KW-0067">ATP-binding</keyword>
<evidence type="ECO:0000259" key="12">
    <source>
        <dbReference type="PROSITE" id="PS50006"/>
    </source>
</evidence>
<evidence type="ECO:0000256" key="11">
    <source>
        <dbReference type="SAM" id="MobiDB-lite"/>
    </source>
</evidence>
<dbReference type="InterPro" id="IPR000253">
    <property type="entry name" value="FHA_dom"/>
</dbReference>
<feature type="binding site" evidence="8 10">
    <location>
        <position position="203"/>
    </location>
    <ligand>
        <name>ATP</name>
        <dbReference type="ChEBI" id="CHEBI:30616"/>
    </ligand>
</feature>
<dbReference type="SUPFAM" id="SSF56112">
    <property type="entry name" value="Protein kinase-like (PK-like)"/>
    <property type="match status" value="1"/>
</dbReference>
<dbReference type="PROSITE" id="PS50006">
    <property type="entry name" value="FHA_DOMAIN"/>
    <property type="match status" value="1"/>
</dbReference>
<evidence type="ECO:0000256" key="5">
    <source>
        <dbReference type="ARBA" id="ARBA00022777"/>
    </source>
</evidence>
<feature type="region of interest" description="Disordered" evidence="11">
    <location>
        <begin position="1"/>
        <end position="39"/>
    </location>
</feature>
<evidence type="ECO:0000256" key="6">
    <source>
        <dbReference type="ARBA" id="ARBA00022840"/>
    </source>
</evidence>
<protein>
    <submittedName>
        <fullName evidence="14">Pkinase-domain-containing protein</fullName>
    </submittedName>
</protein>
<dbReference type="GO" id="GO:0004674">
    <property type="term" value="F:protein serine/threonine kinase activity"/>
    <property type="evidence" value="ECO:0007669"/>
    <property type="project" value="UniProtKB-KW"/>
</dbReference>
<evidence type="ECO:0000259" key="13">
    <source>
        <dbReference type="PROSITE" id="PS50011"/>
    </source>
</evidence>
<dbReference type="InterPro" id="IPR008271">
    <property type="entry name" value="Ser/Thr_kinase_AS"/>
</dbReference>
<feature type="binding site" evidence="8">
    <location>
        <begin position="300"/>
        <end position="301"/>
    </location>
    <ligand>
        <name>ATP</name>
        <dbReference type="ChEBI" id="CHEBI:30616"/>
    </ligand>
</feature>
<feature type="active site" description="Proton acceptor" evidence="7">
    <location>
        <position position="296"/>
    </location>
</feature>
<evidence type="ECO:0000313" key="15">
    <source>
        <dbReference type="Proteomes" id="UP000250043"/>
    </source>
</evidence>
<dbReference type="SUPFAM" id="SSF49879">
    <property type="entry name" value="SMAD/FHA domain"/>
    <property type="match status" value="1"/>
</dbReference>
<dbReference type="PROSITE" id="PS00108">
    <property type="entry name" value="PROTEIN_KINASE_ST"/>
    <property type="match status" value="1"/>
</dbReference>
<evidence type="ECO:0000256" key="1">
    <source>
        <dbReference type="ARBA" id="ARBA00005575"/>
    </source>
</evidence>
<keyword evidence="5 14" id="KW-0418">Kinase</keyword>
<evidence type="ECO:0000313" key="14">
    <source>
        <dbReference type="EMBL" id="OCH87633.1"/>
    </source>
</evidence>
<keyword evidence="2" id="KW-0723">Serine/threonine-protein kinase</keyword>
<proteinExistence type="inferred from homology"/>
<dbReference type="Pfam" id="PF00069">
    <property type="entry name" value="Pkinase"/>
    <property type="match status" value="1"/>
</dbReference>
<keyword evidence="3" id="KW-0808">Transferase</keyword>
<evidence type="ECO:0000256" key="8">
    <source>
        <dbReference type="PIRSR" id="PIRSR630616-2"/>
    </source>
</evidence>
<feature type="cross-link" description="Glycyl lysine isopeptide (Lys-Gly) (interchain with G-Cter in SUMO2)" evidence="9">
    <location>
        <position position="298"/>
    </location>
</feature>
<dbReference type="GO" id="GO:0005524">
    <property type="term" value="F:ATP binding"/>
    <property type="evidence" value="ECO:0007669"/>
    <property type="project" value="UniProtKB-UniRule"/>
</dbReference>
<feature type="compositionally biased region" description="Low complexity" evidence="11">
    <location>
        <begin position="641"/>
        <end position="657"/>
    </location>
</feature>
<dbReference type="PROSITE" id="PS00107">
    <property type="entry name" value="PROTEIN_KINASE_ATP"/>
    <property type="match status" value="1"/>
</dbReference>
<feature type="compositionally biased region" description="Low complexity" evidence="11">
    <location>
        <begin position="435"/>
        <end position="452"/>
    </location>
</feature>
<accession>A0A8E2AMX3</accession>
<dbReference type="SMART" id="SM00220">
    <property type="entry name" value="S_TKc"/>
    <property type="match status" value="1"/>
</dbReference>
<dbReference type="InterPro" id="IPR030616">
    <property type="entry name" value="Aur-like"/>
</dbReference>
<feature type="region of interest" description="Disordered" evidence="11">
    <location>
        <begin position="428"/>
        <end position="688"/>
    </location>
</feature>
<dbReference type="Proteomes" id="UP000250043">
    <property type="component" value="Unassembled WGS sequence"/>
</dbReference>
<feature type="domain" description="FHA" evidence="12">
    <location>
        <begin position="69"/>
        <end position="123"/>
    </location>
</feature>
<evidence type="ECO:0000256" key="2">
    <source>
        <dbReference type="ARBA" id="ARBA00022527"/>
    </source>
</evidence>
<feature type="compositionally biased region" description="Acidic residues" evidence="11">
    <location>
        <begin position="599"/>
        <end position="613"/>
    </location>
</feature>
<organism evidence="14 15">
    <name type="scientific">Obba rivulosa</name>
    <dbReference type="NCBI Taxonomy" id="1052685"/>
    <lineage>
        <taxon>Eukaryota</taxon>
        <taxon>Fungi</taxon>
        <taxon>Dikarya</taxon>
        <taxon>Basidiomycota</taxon>
        <taxon>Agaricomycotina</taxon>
        <taxon>Agaricomycetes</taxon>
        <taxon>Polyporales</taxon>
        <taxon>Gelatoporiaceae</taxon>
        <taxon>Obba</taxon>
    </lineage>
</organism>
<gene>
    <name evidence="14" type="ORF">OBBRIDRAFT_796022</name>
</gene>
<dbReference type="CDD" id="cd05117">
    <property type="entry name" value="STKc_CAMK"/>
    <property type="match status" value="1"/>
</dbReference>
<feature type="compositionally biased region" description="Low complexity" evidence="11">
    <location>
        <begin position="565"/>
        <end position="577"/>
    </location>
</feature>
<dbReference type="OrthoDB" id="10252171at2759"/>
<dbReference type="InterPro" id="IPR017441">
    <property type="entry name" value="Protein_kinase_ATP_BS"/>
</dbReference>
<reference evidence="14 15" key="1">
    <citation type="submission" date="2016-07" db="EMBL/GenBank/DDBJ databases">
        <title>Draft genome of the white-rot fungus Obba rivulosa 3A-2.</title>
        <authorList>
            <consortium name="DOE Joint Genome Institute"/>
            <person name="Miettinen O."/>
            <person name="Riley R."/>
            <person name="Acob R."/>
            <person name="Barry K."/>
            <person name="Cullen D."/>
            <person name="De Vries R."/>
            <person name="Hainaut M."/>
            <person name="Hatakka A."/>
            <person name="Henrissat B."/>
            <person name="Hilden K."/>
            <person name="Kuo R."/>
            <person name="Labutti K."/>
            <person name="Lipzen A."/>
            <person name="Makela M.R."/>
            <person name="Sandor L."/>
            <person name="Spatafora J.W."/>
            <person name="Grigoriev I.V."/>
            <person name="Hibbett D.S."/>
        </authorList>
    </citation>
    <scope>NUCLEOTIDE SEQUENCE [LARGE SCALE GENOMIC DNA]</scope>
    <source>
        <strain evidence="14 15">3A-2</strain>
    </source>
</reference>
<dbReference type="InterPro" id="IPR011009">
    <property type="entry name" value="Kinase-like_dom_sf"/>
</dbReference>
<evidence type="ECO:0000256" key="4">
    <source>
        <dbReference type="ARBA" id="ARBA00022741"/>
    </source>
</evidence>
<feature type="compositionally biased region" description="Polar residues" evidence="11">
    <location>
        <begin position="492"/>
        <end position="515"/>
    </location>
</feature>
<dbReference type="AlphaFoldDB" id="A0A8E2AMX3"/>
<dbReference type="Gene3D" id="2.60.200.20">
    <property type="match status" value="1"/>
</dbReference>
<dbReference type="InterPro" id="IPR000719">
    <property type="entry name" value="Prot_kinase_dom"/>
</dbReference>
<keyword evidence="4 8" id="KW-0547">Nucleotide-binding</keyword>
<keyword evidence="15" id="KW-1185">Reference proteome</keyword>
<evidence type="ECO:0000256" key="7">
    <source>
        <dbReference type="PIRSR" id="PIRSR630616-1"/>
    </source>
</evidence>